<organism evidence="3 4">
    <name type="scientific">Methanoplanus endosymbiosus</name>
    <dbReference type="NCBI Taxonomy" id="33865"/>
    <lineage>
        <taxon>Archaea</taxon>
        <taxon>Methanobacteriati</taxon>
        <taxon>Methanobacteriota</taxon>
        <taxon>Stenosarchaea group</taxon>
        <taxon>Methanomicrobia</taxon>
        <taxon>Methanomicrobiales</taxon>
        <taxon>Methanomicrobiaceae</taxon>
        <taxon>Methanoplanus</taxon>
    </lineage>
</organism>
<dbReference type="Pfam" id="PF13620">
    <property type="entry name" value="CarboxypepD_reg"/>
    <property type="match status" value="1"/>
</dbReference>
<feature type="transmembrane region" description="Helical" evidence="1">
    <location>
        <begin position="431"/>
        <end position="451"/>
    </location>
</feature>
<dbReference type="EMBL" id="CP096115">
    <property type="protein sequence ID" value="UUX92559.1"/>
    <property type="molecule type" value="Genomic_DNA"/>
</dbReference>
<dbReference type="Gene3D" id="2.60.40.10">
    <property type="entry name" value="Immunoglobulins"/>
    <property type="match status" value="1"/>
</dbReference>
<dbReference type="GeneID" id="74306041"/>
<dbReference type="PANTHER" id="PTHR39198">
    <property type="entry name" value="HYPOTHETICAL MEMBRANE PROTEIN, CONSERVED"/>
    <property type="match status" value="1"/>
</dbReference>
<dbReference type="RefSeq" id="WP_257742705.1">
    <property type="nucleotide sequence ID" value="NZ_CP096115.1"/>
</dbReference>
<evidence type="ECO:0000259" key="2">
    <source>
        <dbReference type="Pfam" id="PF10633"/>
    </source>
</evidence>
<proteinExistence type="predicted"/>
<dbReference type="PANTHER" id="PTHR39198:SF1">
    <property type="entry name" value="ALPHA-GALACTOSIDASE NEW3 DOMAIN-CONTAINING PROTEIN"/>
    <property type="match status" value="1"/>
</dbReference>
<reference evidence="3" key="1">
    <citation type="submission" date="2022-04" db="EMBL/GenBank/DDBJ databases">
        <title>Complete genome of Methanoplanus endosymbiosus DSM 3599.</title>
        <authorList>
            <person name="Chen S.-C."/>
            <person name="You Y.-T."/>
            <person name="Zhou Y.-Z."/>
            <person name="Lai M.-C."/>
        </authorList>
    </citation>
    <scope>NUCLEOTIDE SEQUENCE</scope>
    <source>
        <strain evidence="3">DSM 3599</strain>
    </source>
</reference>
<keyword evidence="1" id="KW-1133">Transmembrane helix</keyword>
<accession>A0A9E7PP96</accession>
<feature type="domain" description="Alpha-galactosidase NEW3" evidence="2">
    <location>
        <begin position="337"/>
        <end position="411"/>
    </location>
</feature>
<gene>
    <name evidence="3" type="ORF">L6E24_00070</name>
</gene>
<evidence type="ECO:0000313" key="3">
    <source>
        <dbReference type="EMBL" id="UUX92559.1"/>
    </source>
</evidence>
<dbReference type="KEGG" id="mend:L6E24_00070"/>
<dbReference type="AlphaFoldDB" id="A0A9E7PP96"/>
<dbReference type="Pfam" id="PF10633">
    <property type="entry name" value="NPCBM_assoc"/>
    <property type="match status" value="1"/>
</dbReference>
<keyword evidence="4" id="KW-1185">Reference proteome</keyword>
<dbReference type="InterPro" id="IPR013784">
    <property type="entry name" value="Carb-bd-like_fold"/>
</dbReference>
<sequence>MPAVVSADSGQNVELSCTYPGKIAEAGETIKFDLNIKNNEGTYSKKLNYDTFQGEEGWKFRFYSGDFEIDRVALTEGQSITVTFEIDTDGDTAVDTYPVRVRIDDARMWLYVIIDKTHAGETGVLKAVVVNDQDEKIKGAKIGVFREKGDAEITSVYTSAEGEIRTEVDQGEYYLKVECDGYSTKTEDDISIKSGYTTDAGTIMLEKKNFGLNIDVKSPVVTASVGDKPQFELKLSNVGKSDDLFELGGDGLPEGWYFRYKEDKDSGAGVSRIFIESGADKTVYLEVIPPYSAGKGDYEFQALITSSDGEYRENLEAKISGNIGMSVFSDKYRYDVTKGDSVDIPVRIANTGSGESLTNVHIEVSAPEGWNVKSVPETIPSIGPGERKTVNLKVIPPASIAASEYKITVKVVSDQEEESDDIRIIINESSLIGIFGILLLVCAAGGVYYFFRKYERR</sequence>
<dbReference type="Proteomes" id="UP001060368">
    <property type="component" value="Chromosome"/>
</dbReference>
<name>A0A9E7PP96_9EURY</name>
<dbReference type="GO" id="GO:0030246">
    <property type="term" value="F:carbohydrate binding"/>
    <property type="evidence" value="ECO:0007669"/>
    <property type="project" value="InterPro"/>
</dbReference>
<keyword evidence="1" id="KW-0472">Membrane</keyword>
<dbReference type="InterPro" id="IPR013783">
    <property type="entry name" value="Ig-like_fold"/>
</dbReference>
<dbReference type="Gene3D" id="2.60.40.1120">
    <property type="entry name" value="Carboxypeptidase-like, regulatory domain"/>
    <property type="match status" value="1"/>
</dbReference>
<protein>
    <submittedName>
        <fullName evidence="3">NEW3 domain-containing protein</fullName>
    </submittedName>
</protein>
<keyword evidence="1" id="KW-0812">Transmembrane</keyword>
<dbReference type="SUPFAM" id="SSF49452">
    <property type="entry name" value="Starch-binding domain-like"/>
    <property type="match status" value="1"/>
</dbReference>
<dbReference type="InterPro" id="IPR018905">
    <property type="entry name" value="A-galactase_NEW3"/>
</dbReference>
<evidence type="ECO:0000256" key="1">
    <source>
        <dbReference type="SAM" id="Phobius"/>
    </source>
</evidence>
<evidence type="ECO:0000313" key="4">
    <source>
        <dbReference type="Proteomes" id="UP001060368"/>
    </source>
</evidence>